<feature type="region of interest" description="Disordered" evidence="2">
    <location>
        <begin position="302"/>
        <end position="363"/>
    </location>
</feature>
<reference evidence="4 5" key="1">
    <citation type="submission" date="2024-02" db="EMBL/GenBank/DDBJ databases">
        <title>Chromosome-scale genome assembly of the rough periwinkle Littorina saxatilis.</title>
        <authorList>
            <person name="De Jode A."/>
            <person name="Faria R."/>
            <person name="Formenti G."/>
            <person name="Sims Y."/>
            <person name="Smith T.P."/>
            <person name="Tracey A."/>
            <person name="Wood J.M.D."/>
            <person name="Zagrodzka Z.B."/>
            <person name="Johannesson K."/>
            <person name="Butlin R.K."/>
            <person name="Leder E.H."/>
        </authorList>
    </citation>
    <scope>NUCLEOTIDE SEQUENCE [LARGE SCALE GENOMIC DNA]</scope>
    <source>
        <strain evidence="4">Snail1</strain>
        <tissue evidence="4">Muscle</tissue>
    </source>
</reference>
<dbReference type="PANTHER" id="PTHR16116">
    <property type="entry name" value="ZINC FINGER PROTEIN 839"/>
    <property type="match status" value="1"/>
</dbReference>
<proteinExistence type="predicted"/>
<protein>
    <recommendedName>
        <fullName evidence="3">C2H2-type domain-containing protein</fullName>
    </recommendedName>
</protein>
<feature type="region of interest" description="Disordered" evidence="2">
    <location>
        <begin position="445"/>
        <end position="547"/>
    </location>
</feature>
<sequence>MQTNMADDQENGLMEETGNHSLNTNSVVVTSSEIAEGESEGVSEDILQQAFVGTEDFEQEAVAYAVQADSDDVSQSVAQQMVNTVVSDSVLGATTQLVAADGDFGTTTYRVVTTLPDGTISLQDDLIAHTVASQSEGTEQIEETEAEVPLIDSEGHQVLEGQQVLLTVDGEGQQFQETVEQHVQDGQEESQQLAGEQSEQQTLRFTIMESSNQTGAPLGSSQNPIRIIQQGNNYTPVQQLTSDQLHQIMQVVQQQQVARNTQEAGGSVLFNPNTNTRIVYRVIYPSELHKGQQTVLHVTPRGTTTTTTAIPVQQAQLPKRQYRRRKDEEEDKMDGPEMSKEEKEERKKHRPRTRSGRVSKPPKHMVKDYKHIHVLDWDEDYDDSDGGYSDYKGSDEEGRARAREKGMGPELYSGLAMSSSRPKNFKCHTCDKSYIGQAGLGRHYRLNPSHGSLPEGAMEEGSLDEKPNGDTASTESTPVLNNGSAATSGTPGVAGLPTVPSSVGSSACGNLSEDSNTQDSIPSSSGAISPITTRTPRRGRGGYRGRGRWAFHHHTAPARRKQKLKELVKTVEDDDLMEVVLPRLVKFVTLWEFMLMKLETCNGAHPRADQIYREYLGLHKRVKQACHEGLQARQEMGQANGLDGQDSRDGDPETLKLEDDAIAKSLGLSAGSFEVKDLPVNEYTSFRYKYLTSDPNGPPGVSAQKRTIQVVTPGELVSQSPSKRSKVTSLLHSSGSAVALAPAAAPASSLLTSIVTNSGLKGPVNKQHSLFRTVAIQQPQTSLLQTVTVQQPHGTLLQNVAVQQPGTMLRTVTVPSQQPTTAVLRTVSMPSQDHSVLRTVTTQPQAQTSLLRSVQQPLIVSPSKQHGQQTVMGVSLLNTSGAAMGQQPSIAVLKAAPGQAAGLVVAASVPSAVTLAGSTFSEIPTSQTAQVVSVLPSSVTASFSTLHHTSGSVTSDITSVAPDDFMDTSCDSLVGSLSGLSSANSSGLVTSINSSLPNGEMSELGFSSVVKVNGVSDSTKPSSVLNQGSIVTSAITTQDNQEQLTISSAIQPENGEMNNLVSAEEVFQLPTTSALFTTANNSITTVSIVNGQVNGSQTAAQVVTDYKRETCDGEDEQQTVLLPLSEGSLKTEIMDHGGALADAGDAPMEEEESGDGGAFTLHQNATLFQTDDGTVILQNPDGTTFQLQGVGGQGLTLESVQELLGQMMAGDQLHTEPQQ</sequence>
<feature type="compositionally biased region" description="Polar residues" evidence="2">
    <location>
        <begin position="499"/>
        <end position="519"/>
    </location>
</feature>
<feature type="region of interest" description="Disordered" evidence="2">
    <location>
        <begin position="1"/>
        <end position="24"/>
    </location>
</feature>
<dbReference type="InterPro" id="IPR039946">
    <property type="entry name" value="ZN839"/>
</dbReference>
<dbReference type="PROSITE" id="PS50157">
    <property type="entry name" value="ZINC_FINGER_C2H2_2"/>
    <property type="match status" value="1"/>
</dbReference>
<dbReference type="InterPro" id="IPR031885">
    <property type="entry name" value="DUF4764"/>
</dbReference>
<dbReference type="InterPro" id="IPR013087">
    <property type="entry name" value="Znf_C2H2_type"/>
</dbReference>
<keyword evidence="1" id="KW-0862">Zinc</keyword>
<dbReference type="EMBL" id="JBAMIC010000008">
    <property type="protein sequence ID" value="KAK7103721.1"/>
    <property type="molecule type" value="Genomic_DNA"/>
</dbReference>
<accession>A0AAN9BCU3</accession>
<evidence type="ECO:0000256" key="1">
    <source>
        <dbReference type="PROSITE-ProRule" id="PRU00042"/>
    </source>
</evidence>
<dbReference type="Proteomes" id="UP001374579">
    <property type="component" value="Unassembled WGS sequence"/>
</dbReference>
<evidence type="ECO:0000256" key="2">
    <source>
        <dbReference type="SAM" id="MobiDB-lite"/>
    </source>
</evidence>
<feature type="compositionally biased region" description="Basic residues" evidence="2">
    <location>
        <begin position="535"/>
        <end position="547"/>
    </location>
</feature>
<evidence type="ECO:0000313" key="4">
    <source>
        <dbReference type="EMBL" id="KAK7103721.1"/>
    </source>
</evidence>
<feature type="domain" description="C2H2-type" evidence="3">
    <location>
        <begin position="425"/>
        <end position="455"/>
    </location>
</feature>
<dbReference type="PANTHER" id="PTHR16116:SF5">
    <property type="entry name" value="ZINC FINGER PROTEIN 839"/>
    <property type="match status" value="1"/>
</dbReference>
<organism evidence="4 5">
    <name type="scientific">Littorina saxatilis</name>
    <dbReference type="NCBI Taxonomy" id="31220"/>
    <lineage>
        <taxon>Eukaryota</taxon>
        <taxon>Metazoa</taxon>
        <taxon>Spiralia</taxon>
        <taxon>Lophotrochozoa</taxon>
        <taxon>Mollusca</taxon>
        <taxon>Gastropoda</taxon>
        <taxon>Caenogastropoda</taxon>
        <taxon>Littorinimorpha</taxon>
        <taxon>Littorinoidea</taxon>
        <taxon>Littorinidae</taxon>
        <taxon>Littorina</taxon>
    </lineage>
</organism>
<name>A0AAN9BCU3_9CAEN</name>
<keyword evidence="1" id="KW-0479">Metal-binding</keyword>
<feature type="compositionally biased region" description="Polar residues" evidence="2">
    <location>
        <begin position="470"/>
        <end position="490"/>
    </location>
</feature>
<gene>
    <name evidence="4" type="ORF">V1264_018567</name>
</gene>
<feature type="compositionally biased region" description="Low complexity" evidence="2">
    <location>
        <begin position="520"/>
        <end position="534"/>
    </location>
</feature>
<comment type="caution">
    <text evidence="4">The sequence shown here is derived from an EMBL/GenBank/DDBJ whole genome shotgun (WGS) entry which is preliminary data.</text>
</comment>
<evidence type="ECO:0000259" key="3">
    <source>
        <dbReference type="PROSITE" id="PS50157"/>
    </source>
</evidence>
<dbReference type="Pfam" id="PF15961">
    <property type="entry name" value="DUF4764"/>
    <property type="match status" value="1"/>
</dbReference>
<feature type="compositionally biased region" description="Basic residues" evidence="2">
    <location>
        <begin position="346"/>
        <end position="363"/>
    </location>
</feature>
<feature type="compositionally biased region" description="Basic and acidic residues" evidence="2">
    <location>
        <begin position="333"/>
        <end position="345"/>
    </location>
</feature>
<evidence type="ECO:0000313" key="5">
    <source>
        <dbReference type="Proteomes" id="UP001374579"/>
    </source>
</evidence>
<dbReference type="AlphaFoldDB" id="A0AAN9BCU3"/>
<dbReference type="GO" id="GO:0008270">
    <property type="term" value="F:zinc ion binding"/>
    <property type="evidence" value="ECO:0007669"/>
    <property type="project" value="UniProtKB-KW"/>
</dbReference>
<keyword evidence="1" id="KW-0863">Zinc-finger</keyword>
<keyword evidence="5" id="KW-1185">Reference proteome</keyword>